<organism evidence="10 11">
    <name type="scientific">Verminephrobacter eiseniae (strain EF01-2)</name>
    <dbReference type="NCBI Taxonomy" id="391735"/>
    <lineage>
        <taxon>Bacteria</taxon>
        <taxon>Pseudomonadati</taxon>
        <taxon>Pseudomonadota</taxon>
        <taxon>Betaproteobacteria</taxon>
        <taxon>Burkholderiales</taxon>
        <taxon>Comamonadaceae</taxon>
        <taxon>Verminephrobacter</taxon>
    </lineage>
</organism>
<protein>
    <submittedName>
        <fullName evidence="10">ABC transporter related</fullName>
    </submittedName>
</protein>
<dbReference type="PANTHER" id="PTHR43166:SF9">
    <property type="entry name" value="GLUTAMATE_ASPARTATE IMPORT ATP-BINDING PROTEIN GLTL"/>
    <property type="match status" value="1"/>
</dbReference>
<dbReference type="InterPro" id="IPR003593">
    <property type="entry name" value="AAA+_ATPase"/>
</dbReference>
<evidence type="ECO:0000259" key="9">
    <source>
        <dbReference type="PROSITE" id="PS50893"/>
    </source>
</evidence>
<gene>
    <name evidence="10" type="ordered locus">Veis_3380</name>
</gene>
<dbReference type="GO" id="GO:0005524">
    <property type="term" value="F:ATP binding"/>
    <property type="evidence" value="ECO:0007669"/>
    <property type="project" value="UniProtKB-KW"/>
</dbReference>
<dbReference type="CDD" id="cd03262">
    <property type="entry name" value="ABC_HisP_GlnQ"/>
    <property type="match status" value="1"/>
</dbReference>
<dbReference type="AlphaFoldDB" id="A1WN95"/>
<dbReference type="Pfam" id="PF00005">
    <property type="entry name" value="ABC_tran"/>
    <property type="match status" value="1"/>
</dbReference>
<accession>A1WN95</accession>
<evidence type="ECO:0000256" key="1">
    <source>
        <dbReference type="ARBA" id="ARBA00004202"/>
    </source>
</evidence>
<comment type="similarity">
    <text evidence="2">Belongs to the ABC transporter superfamily.</text>
</comment>
<evidence type="ECO:0000256" key="5">
    <source>
        <dbReference type="ARBA" id="ARBA00022741"/>
    </source>
</evidence>
<keyword evidence="4" id="KW-1003">Cell membrane</keyword>
<comment type="subcellular location">
    <subcellularLocation>
        <location evidence="1">Cell membrane</location>
        <topology evidence="1">Peripheral membrane protein</topology>
    </subcellularLocation>
</comment>
<sequence length="261" mass="29180">MISVQSLSKSFGSHMVLKDFSFEVAQGKTAVLLGKSGSGKSTMLRCLNLLEHWDRGNIEIAGLPLGRTCKPDGQWRRWNTREEAEARQRIGMVFQQFNLFPHMTVLQNVMCGPKRILGQDETTARKLALELLDQVGLVQKQSAYPSFLSGGQQQRVAIARALAMRPSVLLLDEITSALDPELVGEVLEVIRDLKQRGLTMVCVTHEIHFAQDVADHVIFMEEGQLVEEGRPDALLAQPNTERLRKFLSRFHARSGGEKMAS</sequence>
<dbReference type="InterPro" id="IPR030679">
    <property type="entry name" value="ABC_ATPase_HisP-typ"/>
</dbReference>
<proteinExistence type="inferred from homology"/>
<dbReference type="GeneID" id="76461812"/>
<evidence type="ECO:0000256" key="3">
    <source>
        <dbReference type="ARBA" id="ARBA00022448"/>
    </source>
</evidence>
<dbReference type="OrthoDB" id="5101484at2"/>
<dbReference type="SMART" id="SM00382">
    <property type="entry name" value="AAA"/>
    <property type="match status" value="1"/>
</dbReference>
<dbReference type="InterPro" id="IPR027417">
    <property type="entry name" value="P-loop_NTPase"/>
</dbReference>
<dbReference type="GO" id="GO:0005886">
    <property type="term" value="C:plasma membrane"/>
    <property type="evidence" value="ECO:0007669"/>
    <property type="project" value="UniProtKB-SubCell"/>
</dbReference>
<evidence type="ECO:0000313" key="10">
    <source>
        <dbReference type="EMBL" id="ABM59102.1"/>
    </source>
</evidence>
<dbReference type="PROSITE" id="PS00211">
    <property type="entry name" value="ABC_TRANSPORTER_1"/>
    <property type="match status" value="1"/>
</dbReference>
<dbReference type="InterPro" id="IPR017871">
    <property type="entry name" value="ABC_transporter-like_CS"/>
</dbReference>
<keyword evidence="8" id="KW-0472">Membrane</keyword>
<keyword evidence="5" id="KW-0547">Nucleotide-binding</keyword>
<dbReference type="HOGENOM" id="CLU_000604_1_22_4"/>
<dbReference type="STRING" id="391735.Veis_3380"/>
<evidence type="ECO:0000256" key="8">
    <source>
        <dbReference type="ARBA" id="ARBA00023136"/>
    </source>
</evidence>
<reference evidence="11" key="1">
    <citation type="submission" date="2006-12" db="EMBL/GenBank/DDBJ databases">
        <title>Complete sequence of chromosome 1 of Verminephrobacter eiseniae EF01-2.</title>
        <authorList>
            <person name="Copeland A."/>
            <person name="Lucas S."/>
            <person name="Lapidus A."/>
            <person name="Barry K."/>
            <person name="Detter J.C."/>
            <person name="Glavina del Rio T."/>
            <person name="Dalin E."/>
            <person name="Tice H."/>
            <person name="Pitluck S."/>
            <person name="Chertkov O."/>
            <person name="Brettin T."/>
            <person name="Bruce D."/>
            <person name="Han C."/>
            <person name="Tapia R."/>
            <person name="Gilna P."/>
            <person name="Schmutz J."/>
            <person name="Larimer F."/>
            <person name="Land M."/>
            <person name="Hauser L."/>
            <person name="Kyrpides N."/>
            <person name="Kim E."/>
            <person name="Stahl D."/>
            <person name="Richardson P."/>
        </authorList>
    </citation>
    <scope>NUCLEOTIDE SEQUENCE [LARGE SCALE GENOMIC DNA]</scope>
    <source>
        <strain evidence="11">EF01-2</strain>
    </source>
</reference>
<evidence type="ECO:0000313" key="11">
    <source>
        <dbReference type="Proteomes" id="UP000000374"/>
    </source>
</evidence>
<name>A1WN95_VEREI</name>
<dbReference type="InterPro" id="IPR003439">
    <property type="entry name" value="ABC_transporter-like_ATP-bd"/>
</dbReference>
<evidence type="ECO:0000256" key="7">
    <source>
        <dbReference type="ARBA" id="ARBA00022970"/>
    </source>
</evidence>
<dbReference type="InterPro" id="IPR050086">
    <property type="entry name" value="MetN_ABC_transporter-like"/>
</dbReference>
<dbReference type="PIRSF" id="PIRSF039085">
    <property type="entry name" value="ABC_ATPase_HisP"/>
    <property type="match status" value="1"/>
</dbReference>
<keyword evidence="11" id="KW-1185">Reference proteome</keyword>
<dbReference type="KEGG" id="vei:Veis_3380"/>
<dbReference type="PROSITE" id="PS50893">
    <property type="entry name" value="ABC_TRANSPORTER_2"/>
    <property type="match status" value="1"/>
</dbReference>
<dbReference type="GO" id="GO:0016887">
    <property type="term" value="F:ATP hydrolysis activity"/>
    <property type="evidence" value="ECO:0007669"/>
    <property type="project" value="InterPro"/>
</dbReference>
<dbReference type="RefSeq" id="WP_011811094.1">
    <property type="nucleotide sequence ID" value="NC_008786.1"/>
</dbReference>
<dbReference type="eggNOG" id="COG1126">
    <property type="taxonomic scope" value="Bacteria"/>
</dbReference>
<dbReference type="SUPFAM" id="SSF52540">
    <property type="entry name" value="P-loop containing nucleoside triphosphate hydrolases"/>
    <property type="match status" value="1"/>
</dbReference>
<evidence type="ECO:0000256" key="2">
    <source>
        <dbReference type="ARBA" id="ARBA00005417"/>
    </source>
</evidence>
<evidence type="ECO:0000256" key="6">
    <source>
        <dbReference type="ARBA" id="ARBA00022840"/>
    </source>
</evidence>
<dbReference type="Gene3D" id="3.40.50.300">
    <property type="entry name" value="P-loop containing nucleotide triphosphate hydrolases"/>
    <property type="match status" value="1"/>
</dbReference>
<evidence type="ECO:0000256" key="4">
    <source>
        <dbReference type="ARBA" id="ARBA00022475"/>
    </source>
</evidence>
<feature type="domain" description="ABC transporter" evidence="9">
    <location>
        <begin position="2"/>
        <end position="247"/>
    </location>
</feature>
<dbReference type="GO" id="GO:0015424">
    <property type="term" value="F:ABC-type amino acid transporter activity"/>
    <property type="evidence" value="ECO:0007669"/>
    <property type="project" value="InterPro"/>
</dbReference>
<keyword evidence="7" id="KW-0029">Amino-acid transport</keyword>
<dbReference type="Proteomes" id="UP000000374">
    <property type="component" value="Chromosome"/>
</dbReference>
<dbReference type="EMBL" id="CP000542">
    <property type="protein sequence ID" value="ABM59102.1"/>
    <property type="molecule type" value="Genomic_DNA"/>
</dbReference>
<dbReference type="PANTHER" id="PTHR43166">
    <property type="entry name" value="AMINO ACID IMPORT ATP-BINDING PROTEIN"/>
    <property type="match status" value="1"/>
</dbReference>
<keyword evidence="6" id="KW-0067">ATP-binding</keyword>
<keyword evidence="3" id="KW-0813">Transport</keyword>